<comment type="subcellular location">
    <subcellularLocation>
        <location evidence="1">Cell membrane</location>
        <topology evidence="1">Multi-pass membrane protein</topology>
    </subcellularLocation>
</comment>
<dbReference type="GO" id="GO:0007059">
    <property type="term" value="P:chromosome segregation"/>
    <property type="evidence" value="ECO:0007669"/>
    <property type="project" value="UniProtKB-KW"/>
</dbReference>
<comment type="caution">
    <text evidence="19">The sequence shown here is derived from an EMBL/GenBank/DDBJ whole genome shotgun (WGS) entry which is preliminary data.</text>
</comment>
<dbReference type="EMBL" id="JACRSN010000007">
    <property type="protein sequence ID" value="MBC8533534.1"/>
    <property type="molecule type" value="Genomic_DNA"/>
</dbReference>
<evidence type="ECO:0000313" key="19">
    <source>
        <dbReference type="EMBL" id="MBC8533534.1"/>
    </source>
</evidence>
<dbReference type="InterPro" id="IPR018541">
    <property type="entry name" value="Ftsk_gamma"/>
</dbReference>
<keyword evidence="12" id="KW-0131">Cell cycle</keyword>
<dbReference type="RefSeq" id="WP_249318987.1">
    <property type="nucleotide sequence ID" value="NZ_JACRSN010000007.1"/>
</dbReference>
<feature type="domain" description="FtsK" evidence="18">
    <location>
        <begin position="527"/>
        <end position="725"/>
    </location>
</feature>
<dbReference type="CDD" id="cd01127">
    <property type="entry name" value="TrwB_TraG_TraD_VirD4"/>
    <property type="match status" value="1"/>
</dbReference>
<accession>A0A926DA00</accession>
<evidence type="ECO:0000256" key="14">
    <source>
        <dbReference type="ARBA" id="ARBA00025923"/>
    </source>
</evidence>
<keyword evidence="8 15" id="KW-0067">ATP-binding</keyword>
<evidence type="ECO:0000256" key="7">
    <source>
        <dbReference type="ARBA" id="ARBA00022829"/>
    </source>
</evidence>
<dbReference type="InterPro" id="IPR036388">
    <property type="entry name" value="WH-like_DNA-bd_sf"/>
</dbReference>
<dbReference type="Proteomes" id="UP000651482">
    <property type="component" value="Unassembled WGS sequence"/>
</dbReference>
<evidence type="ECO:0000256" key="6">
    <source>
        <dbReference type="ARBA" id="ARBA00022741"/>
    </source>
</evidence>
<evidence type="ECO:0000256" key="2">
    <source>
        <dbReference type="ARBA" id="ARBA00006474"/>
    </source>
</evidence>
<organism evidence="19 20">
    <name type="scientific">Yeguia hominis</name>
    <dbReference type="NCBI Taxonomy" id="2763662"/>
    <lineage>
        <taxon>Bacteria</taxon>
        <taxon>Bacillati</taxon>
        <taxon>Bacillota</taxon>
        <taxon>Clostridia</taxon>
        <taxon>Eubacteriales</taxon>
        <taxon>Yeguiaceae</taxon>
        <taxon>Yeguia</taxon>
    </lineage>
</organism>
<protein>
    <submittedName>
        <fullName evidence="19">DNA translocase FtsK</fullName>
    </submittedName>
</protein>
<evidence type="ECO:0000256" key="13">
    <source>
        <dbReference type="ARBA" id="ARBA00024986"/>
    </source>
</evidence>
<evidence type="ECO:0000256" key="17">
    <source>
        <dbReference type="SAM" id="Phobius"/>
    </source>
</evidence>
<dbReference type="GO" id="GO:0051301">
    <property type="term" value="P:cell division"/>
    <property type="evidence" value="ECO:0007669"/>
    <property type="project" value="UniProtKB-KW"/>
</dbReference>
<keyword evidence="7" id="KW-0159">Chromosome partition</keyword>
<feature type="transmembrane region" description="Helical" evidence="17">
    <location>
        <begin position="175"/>
        <end position="192"/>
    </location>
</feature>
<dbReference type="GO" id="GO:0005886">
    <property type="term" value="C:plasma membrane"/>
    <property type="evidence" value="ECO:0007669"/>
    <property type="project" value="UniProtKB-SubCell"/>
</dbReference>
<evidence type="ECO:0000256" key="4">
    <source>
        <dbReference type="ARBA" id="ARBA00022618"/>
    </source>
</evidence>
<dbReference type="AlphaFoldDB" id="A0A926DA00"/>
<dbReference type="SMART" id="SM00382">
    <property type="entry name" value="AAA"/>
    <property type="match status" value="1"/>
</dbReference>
<dbReference type="SUPFAM" id="SSF52540">
    <property type="entry name" value="P-loop containing nucleoside triphosphate hydrolases"/>
    <property type="match status" value="1"/>
</dbReference>
<sequence length="884" mass="97016">MAEKKKSAAGKKTAEKKKSAPRKNASAKQRKRQPAAETRKTAAKNQAVREKPQRTPEQIRQREQRMAIVLFACALLTGFLVFVEGESVWRFLHNLILGLFGACAILWPIFLLYIAVVTTLERRGSRLRTKMWLTVAVILMFCSALYIFRSGQMPQNVSYWEMLGLLYQKGVDHESVGLVSGIIGFHMVAAFGDIGSKIVVVLLLFVAVMFLTGTSLIQLFRTVTKPVNKVAENITTTVRHHNRSRDPLASDIDIPLGPDPETDSEPPRTAEALLRPARNEKLERLQKVFGIPDPEFEEEPEPEEPLAAMPKPAAPPPIVSDTTVEDIQAALHGRAAGKKQPEHSVKPEPPPKAVMLSKPELPPKKDIPEPPVSVPVQTTIFPDHPPQDGQYHFPPLSMLEVSKKQDAALETEELQTNAKLLVDTLKSFGVQTKILDICRGPSVTRYELQPAAGVKISKITNLADDLAMNLAASGIRIEAPIPGKAAVGIEVPNKHRSVVRMRDLIVSNSFASAKSRLTVVLGRDIAGQVVVADLAKMPHLLIAGTTGSGKSVCVNSFIISILYKATPDEVKFVMIDPKMVELPVYNGIPHLLIPVVTDPRKAAGALNWAVGEMMKRYQLFAQNNVRDLTGYNKLAATGQIHDENGNPAEKMTQIVIIIDELADLMMVAPNEVEDAICRLAQLARAAGIHLVVATQRPSVDVITGLIKANIPSRIALTVASPVDSRTILDVGGAEKLLGYGDMLFAPVGSMKPLRVQGCFVSDEERESVINFIKEVQTHEYDETIMEEIEKGAVADPEQSASDGEDSFEDPMMPEAIKCVVEAGQASTSLLQRRLRLGYARAGRLIDQMEQVGIVGPHEGSKPRQVLITYQQWLEMNMQKADQSE</sequence>
<proteinExistence type="inferred from homology"/>
<evidence type="ECO:0000256" key="9">
    <source>
        <dbReference type="ARBA" id="ARBA00022989"/>
    </source>
</evidence>
<dbReference type="InterPro" id="IPR041027">
    <property type="entry name" value="FtsK_alpha"/>
</dbReference>
<keyword evidence="11 17" id="KW-0472">Membrane</keyword>
<feature type="transmembrane region" description="Helical" evidence="17">
    <location>
        <begin position="95"/>
        <end position="119"/>
    </location>
</feature>
<evidence type="ECO:0000259" key="18">
    <source>
        <dbReference type="PROSITE" id="PS50901"/>
    </source>
</evidence>
<comment type="subunit">
    <text evidence="14">Homohexamer. Forms a ring that surrounds DNA.</text>
</comment>
<gene>
    <name evidence="19" type="ORF">IAG03_05850</name>
</gene>
<dbReference type="Gene3D" id="1.10.10.10">
    <property type="entry name" value="Winged helix-like DNA-binding domain superfamily/Winged helix DNA-binding domain"/>
    <property type="match status" value="1"/>
</dbReference>
<feature type="compositionally biased region" description="Acidic residues" evidence="16">
    <location>
        <begin position="294"/>
        <end position="304"/>
    </location>
</feature>
<comment type="function">
    <text evidence="13">Essential cell division protein that coordinates cell division and chromosome segregation. The N-terminus is involved in assembly of the cell-division machinery. The C-terminus functions as a DNA motor that moves dsDNA in an ATP-dependent manner towards the dif recombination site, which is located within the replication terminus region. Required for activation of the Xer recombinase, allowing activation of chromosome unlinking by recombination.</text>
</comment>
<dbReference type="Gene3D" id="3.40.50.300">
    <property type="entry name" value="P-loop containing nucleotide triphosphate hydrolases"/>
    <property type="match status" value="1"/>
</dbReference>
<comment type="similarity">
    <text evidence="2">Belongs to the FtsK/SpoIIIE/SftA family.</text>
</comment>
<dbReference type="InterPro" id="IPR003593">
    <property type="entry name" value="AAA+_ATPase"/>
</dbReference>
<evidence type="ECO:0000256" key="3">
    <source>
        <dbReference type="ARBA" id="ARBA00022475"/>
    </source>
</evidence>
<evidence type="ECO:0000256" key="11">
    <source>
        <dbReference type="ARBA" id="ARBA00023136"/>
    </source>
</evidence>
<dbReference type="Pfam" id="PF09397">
    <property type="entry name" value="FtsK_gamma"/>
    <property type="match status" value="1"/>
</dbReference>
<dbReference type="InterPro" id="IPR025199">
    <property type="entry name" value="FtsK_4TM"/>
</dbReference>
<keyword evidence="9 17" id="KW-1133">Transmembrane helix</keyword>
<keyword evidence="20" id="KW-1185">Reference proteome</keyword>
<evidence type="ECO:0000256" key="1">
    <source>
        <dbReference type="ARBA" id="ARBA00004651"/>
    </source>
</evidence>
<feature type="region of interest" description="Disordered" evidence="16">
    <location>
        <begin position="238"/>
        <end position="268"/>
    </location>
</feature>
<dbReference type="PROSITE" id="PS50901">
    <property type="entry name" value="FTSK"/>
    <property type="match status" value="1"/>
</dbReference>
<dbReference type="Pfam" id="PF13491">
    <property type="entry name" value="FtsK_4TM"/>
    <property type="match status" value="1"/>
</dbReference>
<dbReference type="Gene3D" id="3.30.980.40">
    <property type="match status" value="1"/>
</dbReference>
<feature type="transmembrane region" description="Helical" evidence="17">
    <location>
        <begin position="66"/>
        <end position="83"/>
    </location>
</feature>
<evidence type="ECO:0000256" key="10">
    <source>
        <dbReference type="ARBA" id="ARBA00023125"/>
    </source>
</evidence>
<keyword evidence="4" id="KW-0132">Cell division</keyword>
<evidence type="ECO:0000256" key="15">
    <source>
        <dbReference type="PROSITE-ProRule" id="PRU00289"/>
    </source>
</evidence>
<feature type="compositionally biased region" description="Basic and acidic residues" evidence="16">
    <location>
        <begin position="47"/>
        <end position="59"/>
    </location>
</feature>
<dbReference type="InterPro" id="IPR050206">
    <property type="entry name" value="FtsK/SpoIIIE/SftA"/>
</dbReference>
<keyword evidence="10" id="KW-0238">DNA-binding</keyword>
<evidence type="ECO:0000256" key="16">
    <source>
        <dbReference type="SAM" id="MobiDB-lite"/>
    </source>
</evidence>
<evidence type="ECO:0000256" key="8">
    <source>
        <dbReference type="ARBA" id="ARBA00022840"/>
    </source>
</evidence>
<feature type="region of interest" description="Disordered" evidence="16">
    <location>
        <begin position="333"/>
        <end position="370"/>
    </location>
</feature>
<feature type="region of interest" description="Disordered" evidence="16">
    <location>
        <begin position="290"/>
        <end position="311"/>
    </location>
</feature>
<keyword evidence="3" id="KW-1003">Cell membrane</keyword>
<dbReference type="InterPro" id="IPR027417">
    <property type="entry name" value="P-loop_NTPase"/>
</dbReference>
<feature type="transmembrane region" description="Helical" evidence="17">
    <location>
        <begin position="131"/>
        <end position="148"/>
    </location>
</feature>
<reference evidence="19" key="1">
    <citation type="submission" date="2020-08" db="EMBL/GenBank/DDBJ databases">
        <title>Genome public.</title>
        <authorList>
            <person name="Liu C."/>
            <person name="Sun Q."/>
        </authorList>
    </citation>
    <scope>NUCLEOTIDE SEQUENCE</scope>
    <source>
        <strain evidence="19">NSJ-40</strain>
    </source>
</reference>
<feature type="compositionally biased region" description="Basic and acidic residues" evidence="16">
    <location>
        <begin position="1"/>
        <end position="18"/>
    </location>
</feature>
<dbReference type="InterPro" id="IPR036390">
    <property type="entry name" value="WH_DNA-bd_sf"/>
</dbReference>
<dbReference type="PANTHER" id="PTHR22683">
    <property type="entry name" value="SPORULATION PROTEIN RELATED"/>
    <property type="match status" value="1"/>
</dbReference>
<dbReference type="InterPro" id="IPR002543">
    <property type="entry name" value="FtsK_dom"/>
</dbReference>
<dbReference type="GO" id="GO:0003677">
    <property type="term" value="F:DNA binding"/>
    <property type="evidence" value="ECO:0007669"/>
    <property type="project" value="UniProtKB-KW"/>
</dbReference>
<dbReference type="Pfam" id="PF17854">
    <property type="entry name" value="FtsK_alpha"/>
    <property type="match status" value="1"/>
</dbReference>
<evidence type="ECO:0000256" key="12">
    <source>
        <dbReference type="ARBA" id="ARBA00023306"/>
    </source>
</evidence>
<feature type="region of interest" description="Disordered" evidence="16">
    <location>
        <begin position="1"/>
        <end position="59"/>
    </location>
</feature>
<dbReference type="SMART" id="SM00843">
    <property type="entry name" value="Ftsk_gamma"/>
    <property type="match status" value="1"/>
</dbReference>
<feature type="transmembrane region" description="Helical" evidence="17">
    <location>
        <begin position="199"/>
        <end position="220"/>
    </location>
</feature>
<name>A0A926DA00_9FIRM</name>
<dbReference type="SUPFAM" id="SSF46785">
    <property type="entry name" value="Winged helix' DNA-binding domain"/>
    <property type="match status" value="1"/>
</dbReference>
<keyword evidence="6 15" id="KW-0547">Nucleotide-binding</keyword>
<dbReference type="GO" id="GO:0005524">
    <property type="term" value="F:ATP binding"/>
    <property type="evidence" value="ECO:0007669"/>
    <property type="project" value="UniProtKB-UniRule"/>
</dbReference>
<evidence type="ECO:0000313" key="20">
    <source>
        <dbReference type="Proteomes" id="UP000651482"/>
    </source>
</evidence>
<dbReference type="Pfam" id="PF01580">
    <property type="entry name" value="FtsK_SpoIIIE"/>
    <property type="match status" value="1"/>
</dbReference>
<dbReference type="PANTHER" id="PTHR22683:SF41">
    <property type="entry name" value="DNA TRANSLOCASE FTSK"/>
    <property type="match status" value="1"/>
</dbReference>
<feature type="binding site" evidence="15">
    <location>
        <begin position="544"/>
        <end position="551"/>
    </location>
    <ligand>
        <name>ATP</name>
        <dbReference type="ChEBI" id="CHEBI:30616"/>
    </ligand>
</feature>
<keyword evidence="5 17" id="KW-0812">Transmembrane</keyword>
<evidence type="ECO:0000256" key="5">
    <source>
        <dbReference type="ARBA" id="ARBA00022692"/>
    </source>
</evidence>